<dbReference type="InterPro" id="IPR036514">
    <property type="entry name" value="SGNH_hydro_sf"/>
</dbReference>
<dbReference type="SUPFAM" id="SSF52266">
    <property type="entry name" value="SGNH hydrolase"/>
    <property type="match status" value="1"/>
</dbReference>
<evidence type="ECO:0000313" key="6">
    <source>
        <dbReference type="Proteomes" id="UP001341281"/>
    </source>
</evidence>
<gene>
    <name evidence="5" type="ORF">U9M48_033474</name>
</gene>
<dbReference type="InterPro" id="IPR001087">
    <property type="entry name" value="GDSL"/>
</dbReference>
<evidence type="ECO:0000256" key="4">
    <source>
        <dbReference type="SAM" id="SignalP"/>
    </source>
</evidence>
<keyword evidence="3" id="KW-0442">Lipid degradation</keyword>
<feature type="chain" id="PRO_5042891797" description="GDSL esterase/lipase" evidence="4">
    <location>
        <begin position="29"/>
        <end position="385"/>
    </location>
</feature>
<proteinExistence type="inferred from homology"/>
<dbReference type="EMBL" id="CP144751">
    <property type="protein sequence ID" value="WVZ86736.1"/>
    <property type="molecule type" value="Genomic_DNA"/>
</dbReference>
<dbReference type="InterPro" id="IPR051058">
    <property type="entry name" value="GDSL_Est/Lipase"/>
</dbReference>
<dbReference type="Gene3D" id="3.40.50.1110">
    <property type="entry name" value="SGNH hydrolase"/>
    <property type="match status" value="1"/>
</dbReference>
<dbReference type="InterPro" id="IPR035669">
    <property type="entry name" value="SGNH_plant_lipase-like"/>
</dbReference>
<evidence type="ECO:0000256" key="1">
    <source>
        <dbReference type="ARBA" id="ARBA00008668"/>
    </source>
</evidence>
<evidence type="ECO:0000256" key="2">
    <source>
        <dbReference type="ARBA" id="ARBA00022801"/>
    </source>
</evidence>
<dbReference type="Proteomes" id="UP001341281">
    <property type="component" value="Chromosome 07"/>
</dbReference>
<organism evidence="5 6">
    <name type="scientific">Paspalum notatum var. saurae</name>
    <dbReference type="NCBI Taxonomy" id="547442"/>
    <lineage>
        <taxon>Eukaryota</taxon>
        <taxon>Viridiplantae</taxon>
        <taxon>Streptophyta</taxon>
        <taxon>Embryophyta</taxon>
        <taxon>Tracheophyta</taxon>
        <taxon>Spermatophyta</taxon>
        <taxon>Magnoliopsida</taxon>
        <taxon>Liliopsida</taxon>
        <taxon>Poales</taxon>
        <taxon>Poaceae</taxon>
        <taxon>PACMAD clade</taxon>
        <taxon>Panicoideae</taxon>
        <taxon>Andropogonodae</taxon>
        <taxon>Paspaleae</taxon>
        <taxon>Paspalinae</taxon>
        <taxon>Paspalum</taxon>
    </lineage>
</organism>
<name>A0AAQ3X6A5_PASNO</name>
<dbReference type="PANTHER" id="PTHR45648:SF57">
    <property type="entry name" value="GDSL ESTERASE_LIPASE"/>
    <property type="match status" value="1"/>
</dbReference>
<dbReference type="AlphaFoldDB" id="A0AAQ3X6A5"/>
<dbReference type="CDD" id="cd01837">
    <property type="entry name" value="SGNH_plant_lipase_like"/>
    <property type="match status" value="1"/>
</dbReference>
<evidence type="ECO:0000256" key="3">
    <source>
        <dbReference type="ARBA" id="ARBA00022963"/>
    </source>
</evidence>
<keyword evidence="3" id="KW-0443">Lipid metabolism</keyword>
<protein>
    <recommendedName>
        <fullName evidence="7">GDSL esterase/lipase</fullName>
    </recommendedName>
</protein>
<keyword evidence="6" id="KW-1185">Reference proteome</keyword>
<dbReference type="Pfam" id="PF00657">
    <property type="entry name" value="Lipase_GDSL"/>
    <property type="match status" value="1"/>
</dbReference>
<keyword evidence="4" id="KW-0732">Signal</keyword>
<dbReference type="GO" id="GO:0016042">
    <property type="term" value="P:lipid catabolic process"/>
    <property type="evidence" value="ECO:0007669"/>
    <property type="project" value="UniProtKB-KW"/>
</dbReference>
<feature type="signal peptide" evidence="4">
    <location>
        <begin position="1"/>
        <end position="28"/>
    </location>
</feature>
<reference evidence="5 6" key="1">
    <citation type="submission" date="2024-02" db="EMBL/GenBank/DDBJ databases">
        <title>High-quality chromosome-scale genome assembly of Pensacola bahiagrass (Paspalum notatum Flugge var. saurae).</title>
        <authorList>
            <person name="Vega J.M."/>
            <person name="Podio M."/>
            <person name="Orjuela J."/>
            <person name="Siena L.A."/>
            <person name="Pessino S.C."/>
            <person name="Combes M.C."/>
            <person name="Mariac C."/>
            <person name="Albertini E."/>
            <person name="Pupilli F."/>
            <person name="Ortiz J.P.A."/>
            <person name="Leblanc O."/>
        </authorList>
    </citation>
    <scope>NUCLEOTIDE SEQUENCE [LARGE SCALE GENOMIC DNA]</scope>
    <source>
        <strain evidence="5">R1</strain>
        <tissue evidence="5">Leaf</tissue>
    </source>
</reference>
<evidence type="ECO:0008006" key="7">
    <source>
        <dbReference type="Google" id="ProtNLM"/>
    </source>
</evidence>
<keyword evidence="2" id="KW-0378">Hydrolase</keyword>
<comment type="similarity">
    <text evidence="1">Belongs to the 'GDSL' lipolytic enzyme family.</text>
</comment>
<dbReference type="GO" id="GO:0016788">
    <property type="term" value="F:hydrolase activity, acting on ester bonds"/>
    <property type="evidence" value="ECO:0007669"/>
    <property type="project" value="InterPro"/>
</dbReference>
<sequence length="385" mass="40835">MASRGGAFALTVVLCSVLALALQGGAAAAKRPLVPAMFVFGDSLVDVGNNNHLDGCNVLCKANYPRYGMDLPCHSPTGRFSNGYNLADRLAQRLGFAESPPPFLSLSSKAADVATADNTERMMAKGVNFASGGSGLLSGTGQPMCGEVLSMAEQVGNFTSLVQMLENIDRRNKLARLIAKSLVFITVGSNDLFEYAGGVASNRSAPGRNDTEFLQGLVSNYTAYVKDLYAAGARKFSVVSPSLVGCCPSQLKIARAVNDTDPFGCFGLANNLSGQLYPMIAAMLDGLSRELPGIKYSLADSIQMAVNFVISHGNITRDHACCGSGAFGGDSVCNSTVPLCPDRSKYLFWDWFHPTDAVSDITAHQLFVDNGTFVHPINVHQLVAH</sequence>
<accession>A0AAQ3X6A5</accession>
<dbReference type="PANTHER" id="PTHR45648">
    <property type="entry name" value="GDSL LIPASE/ACYLHYDROLASE FAMILY PROTEIN (AFU_ORTHOLOGUE AFUA_4G14700)"/>
    <property type="match status" value="1"/>
</dbReference>
<evidence type="ECO:0000313" key="5">
    <source>
        <dbReference type="EMBL" id="WVZ86736.1"/>
    </source>
</evidence>